<sequence length="135" mass="16149">MNSPMTASEKKNTQRIKQRVILLQESLTQTMKEIEQIRQYIYGEKESIEDYFYEQDLLVLCNDLTQGKKTNAYVLYLQQVKTKFEIFSLVFQEILSLENKETLSSKTFRQTSKIHQKLRQYFNYEVLDIPDEFSP</sequence>
<gene>
    <name evidence="1" type="ORF">TTHERM_00161760</name>
</gene>
<dbReference type="EMBL" id="GG662820">
    <property type="protein sequence ID" value="EAR89658.1"/>
    <property type="molecule type" value="Genomic_DNA"/>
</dbReference>
<accession>Q22VV8</accession>
<dbReference type="GeneID" id="7841789"/>
<dbReference type="Proteomes" id="UP000009168">
    <property type="component" value="Unassembled WGS sequence"/>
</dbReference>
<organism evidence="1 2">
    <name type="scientific">Tetrahymena thermophila (strain SB210)</name>
    <dbReference type="NCBI Taxonomy" id="312017"/>
    <lineage>
        <taxon>Eukaryota</taxon>
        <taxon>Sar</taxon>
        <taxon>Alveolata</taxon>
        <taxon>Ciliophora</taxon>
        <taxon>Intramacronucleata</taxon>
        <taxon>Oligohymenophorea</taxon>
        <taxon>Hymenostomatida</taxon>
        <taxon>Tetrahymenina</taxon>
        <taxon>Tetrahymenidae</taxon>
        <taxon>Tetrahymena</taxon>
    </lineage>
</organism>
<dbReference type="InParanoid" id="Q22VV8"/>
<dbReference type="HOGENOM" id="CLU_1889990_0_0_1"/>
<evidence type="ECO:0000313" key="2">
    <source>
        <dbReference type="Proteomes" id="UP000009168"/>
    </source>
</evidence>
<reference evidence="2" key="1">
    <citation type="journal article" date="2006" name="PLoS Biol.">
        <title>Macronuclear genome sequence of the ciliate Tetrahymena thermophila, a model eukaryote.</title>
        <authorList>
            <person name="Eisen J.A."/>
            <person name="Coyne R.S."/>
            <person name="Wu M."/>
            <person name="Wu D."/>
            <person name="Thiagarajan M."/>
            <person name="Wortman J.R."/>
            <person name="Badger J.H."/>
            <person name="Ren Q."/>
            <person name="Amedeo P."/>
            <person name="Jones K.M."/>
            <person name="Tallon L.J."/>
            <person name="Delcher A.L."/>
            <person name="Salzberg S.L."/>
            <person name="Silva J.C."/>
            <person name="Haas B.J."/>
            <person name="Majoros W.H."/>
            <person name="Farzad M."/>
            <person name="Carlton J.M."/>
            <person name="Smith R.K. Jr."/>
            <person name="Garg J."/>
            <person name="Pearlman R.E."/>
            <person name="Karrer K.M."/>
            <person name="Sun L."/>
            <person name="Manning G."/>
            <person name="Elde N.C."/>
            <person name="Turkewitz A.P."/>
            <person name="Asai D.J."/>
            <person name="Wilkes D.E."/>
            <person name="Wang Y."/>
            <person name="Cai H."/>
            <person name="Collins K."/>
            <person name="Stewart B.A."/>
            <person name="Lee S.R."/>
            <person name="Wilamowska K."/>
            <person name="Weinberg Z."/>
            <person name="Ruzzo W.L."/>
            <person name="Wloga D."/>
            <person name="Gaertig J."/>
            <person name="Frankel J."/>
            <person name="Tsao C.-C."/>
            <person name="Gorovsky M.A."/>
            <person name="Keeling P.J."/>
            <person name="Waller R.F."/>
            <person name="Patron N.J."/>
            <person name="Cherry J.M."/>
            <person name="Stover N.A."/>
            <person name="Krieger C.J."/>
            <person name="del Toro C."/>
            <person name="Ryder H.F."/>
            <person name="Williamson S.C."/>
            <person name="Barbeau R.A."/>
            <person name="Hamilton E.P."/>
            <person name="Orias E."/>
        </authorList>
    </citation>
    <scope>NUCLEOTIDE SEQUENCE [LARGE SCALE GENOMIC DNA]</scope>
    <source>
        <strain evidence="2">SB210</strain>
    </source>
</reference>
<keyword evidence="2" id="KW-1185">Reference proteome</keyword>
<dbReference type="RefSeq" id="XP_001009904.1">
    <property type="nucleotide sequence ID" value="XM_001009904.1"/>
</dbReference>
<dbReference type="KEGG" id="tet:TTHERM_00161760"/>
<protein>
    <submittedName>
        <fullName evidence="1">Uncharacterized protein</fullName>
    </submittedName>
</protein>
<proteinExistence type="predicted"/>
<evidence type="ECO:0000313" key="1">
    <source>
        <dbReference type="EMBL" id="EAR89658.1"/>
    </source>
</evidence>
<name>Q22VV8_TETTS</name>
<dbReference type="AlphaFoldDB" id="Q22VV8"/>